<protein>
    <submittedName>
        <fullName evidence="1">Uncharacterized protein</fullName>
    </submittedName>
</protein>
<sequence>MGQRASGRILESLDTVQANRAIMQMIQNTRCESVHQSLANALDNLDSNKYFHTETEYTRKMTNKLLMTCERSKMGVDYRTLSETERM</sequence>
<accession>A0AAW2Z9J2</accession>
<evidence type="ECO:0000313" key="1">
    <source>
        <dbReference type="EMBL" id="KAL0486125.1"/>
    </source>
</evidence>
<dbReference type="EMBL" id="JAOPGA020001202">
    <property type="protein sequence ID" value="KAL0486125.1"/>
    <property type="molecule type" value="Genomic_DNA"/>
</dbReference>
<dbReference type="Proteomes" id="UP001431209">
    <property type="component" value="Unassembled WGS sequence"/>
</dbReference>
<gene>
    <name evidence="1" type="ORF">AKO1_001750</name>
</gene>
<dbReference type="AlphaFoldDB" id="A0AAW2Z9J2"/>
<proteinExistence type="predicted"/>
<name>A0AAW2Z9J2_9EUKA</name>
<evidence type="ECO:0000313" key="2">
    <source>
        <dbReference type="Proteomes" id="UP001431209"/>
    </source>
</evidence>
<comment type="caution">
    <text evidence="1">The sequence shown here is derived from an EMBL/GenBank/DDBJ whole genome shotgun (WGS) entry which is preliminary data.</text>
</comment>
<reference evidence="1 2" key="1">
    <citation type="submission" date="2024-03" db="EMBL/GenBank/DDBJ databases">
        <title>The Acrasis kona genome and developmental transcriptomes reveal deep origins of eukaryotic multicellular pathways.</title>
        <authorList>
            <person name="Sheikh S."/>
            <person name="Fu C.-J."/>
            <person name="Brown M.W."/>
            <person name="Baldauf S.L."/>
        </authorList>
    </citation>
    <scope>NUCLEOTIDE SEQUENCE [LARGE SCALE GENOMIC DNA]</scope>
    <source>
        <strain evidence="1 2">ATCC MYA-3509</strain>
    </source>
</reference>
<keyword evidence="2" id="KW-1185">Reference proteome</keyword>
<organism evidence="1 2">
    <name type="scientific">Acrasis kona</name>
    <dbReference type="NCBI Taxonomy" id="1008807"/>
    <lineage>
        <taxon>Eukaryota</taxon>
        <taxon>Discoba</taxon>
        <taxon>Heterolobosea</taxon>
        <taxon>Tetramitia</taxon>
        <taxon>Eutetramitia</taxon>
        <taxon>Acrasidae</taxon>
        <taxon>Acrasis</taxon>
    </lineage>
</organism>